<dbReference type="EMBL" id="OIVN01002270">
    <property type="protein sequence ID" value="SPD02178.1"/>
    <property type="molecule type" value="Genomic_DNA"/>
</dbReference>
<dbReference type="Gene3D" id="2.60.120.10">
    <property type="entry name" value="Jelly Rolls"/>
    <property type="match status" value="1"/>
</dbReference>
<evidence type="ECO:0000313" key="5">
    <source>
        <dbReference type="EMBL" id="SPD02178.1"/>
    </source>
</evidence>
<dbReference type="InterPro" id="IPR054722">
    <property type="entry name" value="PolX-like_BBD"/>
</dbReference>
<dbReference type="CDD" id="cd09272">
    <property type="entry name" value="RNase_HI_RT_Ty1"/>
    <property type="match status" value="1"/>
</dbReference>
<gene>
    <name evidence="5" type="ORF">FSB_LOCUS30060</name>
</gene>
<feature type="compositionally biased region" description="Low complexity" evidence="3">
    <location>
        <begin position="1697"/>
        <end position="1716"/>
    </location>
</feature>
<feature type="compositionally biased region" description="Polar residues" evidence="3">
    <location>
        <begin position="283"/>
        <end position="301"/>
    </location>
</feature>
<dbReference type="InterPro" id="IPR018490">
    <property type="entry name" value="cNMP-bd_dom_sf"/>
</dbReference>
<keyword evidence="1" id="KW-0064">Aspartyl protease</keyword>
<dbReference type="PANTHER" id="PTHR11439:SF455">
    <property type="entry name" value="RLK (RECEPTOR-LIKE PROTEIN KINASE) 8, PUTATIVE-RELATED"/>
    <property type="match status" value="1"/>
</dbReference>
<feature type="region of interest" description="Disordered" evidence="3">
    <location>
        <begin position="1181"/>
        <end position="1229"/>
    </location>
</feature>
<dbReference type="Pfam" id="PF14223">
    <property type="entry name" value="Retrotran_gag_2"/>
    <property type="match status" value="1"/>
</dbReference>
<dbReference type="InterPro" id="IPR014710">
    <property type="entry name" value="RmlC-like_jellyroll"/>
</dbReference>
<dbReference type="SUPFAM" id="SSF56672">
    <property type="entry name" value="DNA/RNA polymerases"/>
    <property type="match status" value="1"/>
</dbReference>
<dbReference type="Pfam" id="PF22936">
    <property type="entry name" value="Pol_BBD"/>
    <property type="match status" value="1"/>
</dbReference>
<accession>A0A2N9GRT2</accession>
<dbReference type="PROSITE" id="PS50042">
    <property type="entry name" value="CNMP_BINDING_3"/>
    <property type="match status" value="1"/>
</dbReference>
<dbReference type="InterPro" id="IPR043502">
    <property type="entry name" value="DNA/RNA_pol_sf"/>
</dbReference>
<keyword evidence="2" id="KW-0175">Coiled coil</keyword>
<dbReference type="CDD" id="cd00038">
    <property type="entry name" value="CAP_ED"/>
    <property type="match status" value="1"/>
</dbReference>
<feature type="region of interest" description="Disordered" evidence="3">
    <location>
        <begin position="1429"/>
        <end position="1454"/>
    </location>
</feature>
<feature type="compositionally biased region" description="Acidic residues" evidence="3">
    <location>
        <begin position="1672"/>
        <end position="1687"/>
    </location>
</feature>
<feature type="domain" description="Cyclic nucleotide-binding" evidence="4">
    <location>
        <begin position="1"/>
        <end position="71"/>
    </location>
</feature>
<sequence length="1833" mass="201472">MDETMLDAICDRLKPALCTKDMFLVREGDPVNHMLFRIRGHLYSYTTDGGHTGFFNECRIGSGDFCGEELLTWALDPHPHIVIPTSTRTVKAMTESRKIQKPEPMSSTSSTSSTFSAMNNQTQMFLLSNISNFVSVKLDHTNFLTWKFQITSILDAYSLLDCIDARDKALISLLSVTLSPSALSLVIGQTSAQGIWTVLEQRYTAISRSNVVSLKMELNGIKKGSDPVNKYLQRIKETRDKLSTVGVNLDDEEILHIVLKGLPAEFHSFSSSMLTKNDPVSFAENSSPPNSHAQYNSQANQFHRGRGRNQFHRGGRGGRGNYRGGYNNGGYNNGSSPNNFSSGNFNPMVPSSVPPPFNNTSRPTCQICYKQGHTALDCYQRMNYAYQGRQPPAKLAAMASAAYPSQLSDSWPAQTTWISDSGTTDHFTPDIHNLPDCSSYTDSQQVSVGNGQQLPISNIGNAQLYTSSYLFNLKKILHVPSMSSHLLSVNRFCRDNNCAFYFDADLFRIQDRPTGKPLYTGPSKDGLYHIHGLSLPLRPPINQCHLAVPSPSSSSRSCPPSVCQNAATTSPINLWHTRLGHPCQRVLNHIVRDFLPARDLNKVSFCPHPTTLPNPPTPIPEPVPLAPSRISSPILEPASIIQPIPLPLPNFSPPVTSIPPSPPHFLAEPSIPTNTHPMTTCAKSGISCKKVFAASSVDYLQIEPPTCTIASRIPEWRAAMAAEFEALHRQSTWSLVPASPRQNLIGCRWVFKLKRNSNGSIVRYKARLVAKGFHQQPGIDYAKTFSPVVKPPTVRIILSLAAHHHWNLRQLDVSNAFLHGILKEEVFMQQSPGFVDSELPHHRKYLTDLLSRFHMMDCKAASTPFVSQHKPSGSSATSLHDPTHFRSMVGALQYATFTRPDIQFAVNQVCQFMHSPSSDHLVAAKRILRYLKGSLDLGIFFQPGPFHLTAFTDADWAGDPHDRWSTSGLTVFLGNNPITWLSKKQHTVSRSSTEAEYRSLATGAAELAWLRQVLRDMGLFLPSAPVIWCDNTSALALASNPVFHGRTKHIVVDFHFVRERVVHAVDVAGKSVTAVSRAWGWKTCKTKKLIGKGHRRGERKGFIYLLFMARGLPGIVGSEDMWSINSPSLGRPVLVWLVVLCDVHGLGSLDSWKTPVAGGESARDGRPSSGYLEGLPSLDAGSVSDSLESSSSGERGSVSGSEYSGSHGRSSETVELSTSDSSSRGAILPVSGLDPNKSFVAEGVSSKFVDKDIKRLRTRYQISEDIVLRLPDEGEWACSSNGEDVVLYEDNLAAGLRLPFRPFERGASSSSRIGPQSVGEDPCGIRRTWGIPVAAAFRRPSLSTRLRERLLRVAEYQKEKLVRLVDLLSPFTLAEWSLGPEPSPEVKKAIKAYRTKAERKRLREVAQNLEDLPDASALFSKKAKSGKKVVIEKGQSSRKGGHQDKPLPSAKVKTPEKVHVYHEVPPSPVALKGRGVAPGDVVPTIYNSSSRAMDKVAKLYEKVDLEVYDLVDDMDLLRMSIHDSLKAAGPTFVLGNRLRLSRGELAKLKANLEEATAQAQAHKKAAEGLKAEKGSLRSQIKQLEADVKRKDELISALETGRDELLHKTEALQGEISDAKETAVIDYKASEDFQEATRRYYVAGFEHFRKRAALAFGSVQDWSIVKIFDDEETTAVEEGSEDEEEEDVVQSKERVATPSDVPSSAPDGPPGDDSAVGPIGGQAVSVDDQVDPPPAWGICFDDSLLDICTSGCTSWCLTVLRGASVSMTPFWTYPPRGPLFNDALLDIAPHGCLTVLRGASVSMTPFWTYPPRGPLFNDALLDIAPHGCLTVFGE</sequence>
<name>A0A2N9GRT2_FAGSY</name>
<organism evidence="5">
    <name type="scientific">Fagus sylvatica</name>
    <name type="common">Beechnut</name>
    <dbReference type="NCBI Taxonomy" id="28930"/>
    <lineage>
        <taxon>Eukaryota</taxon>
        <taxon>Viridiplantae</taxon>
        <taxon>Streptophyta</taxon>
        <taxon>Embryophyta</taxon>
        <taxon>Tracheophyta</taxon>
        <taxon>Spermatophyta</taxon>
        <taxon>Magnoliopsida</taxon>
        <taxon>eudicotyledons</taxon>
        <taxon>Gunneridae</taxon>
        <taxon>Pentapetalae</taxon>
        <taxon>rosids</taxon>
        <taxon>fabids</taxon>
        <taxon>Fagales</taxon>
        <taxon>Fagaceae</taxon>
        <taxon>Fagus</taxon>
    </lineage>
</organism>
<dbReference type="GO" id="GO:0004190">
    <property type="term" value="F:aspartic-type endopeptidase activity"/>
    <property type="evidence" value="ECO:0007669"/>
    <property type="project" value="UniProtKB-KW"/>
</dbReference>
<evidence type="ECO:0000259" key="4">
    <source>
        <dbReference type="PROSITE" id="PS50042"/>
    </source>
</evidence>
<protein>
    <recommendedName>
        <fullName evidence="4">Cyclic nucleotide-binding domain-containing protein</fullName>
    </recommendedName>
</protein>
<dbReference type="InterPro" id="IPR025724">
    <property type="entry name" value="GAG-pre-integrase_dom"/>
</dbReference>
<dbReference type="Pfam" id="PF13976">
    <property type="entry name" value="gag_pre-integrs"/>
    <property type="match status" value="1"/>
</dbReference>
<dbReference type="PANTHER" id="PTHR11439">
    <property type="entry name" value="GAG-POL-RELATED RETROTRANSPOSON"/>
    <property type="match status" value="1"/>
</dbReference>
<feature type="compositionally biased region" description="Polar residues" evidence="3">
    <location>
        <begin position="1211"/>
        <end position="1224"/>
    </location>
</feature>
<proteinExistence type="predicted"/>
<evidence type="ECO:0000256" key="3">
    <source>
        <dbReference type="SAM" id="MobiDB-lite"/>
    </source>
</evidence>
<feature type="compositionally biased region" description="Gly residues" evidence="3">
    <location>
        <begin position="317"/>
        <end position="332"/>
    </location>
</feature>
<dbReference type="InterPro" id="IPR000595">
    <property type="entry name" value="cNMP-bd_dom"/>
</dbReference>
<keyword evidence="1" id="KW-0378">Hydrolase</keyword>
<reference evidence="5" key="1">
    <citation type="submission" date="2018-02" db="EMBL/GenBank/DDBJ databases">
        <authorList>
            <person name="Cohen D.B."/>
            <person name="Kent A.D."/>
        </authorList>
    </citation>
    <scope>NUCLEOTIDE SEQUENCE</scope>
</reference>
<evidence type="ECO:0000256" key="1">
    <source>
        <dbReference type="ARBA" id="ARBA00022750"/>
    </source>
</evidence>
<keyword evidence="1" id="KW-0645">Protease</keyword>
<evidence type="ECO:0000256" key="2">
    <source>
        <dbReference type="SAM" id="Coils"/>
    </source>
</evidence>
<feature type="region of interest" description="Disordered" evidence="3">
    <location>
        <begin position="1672"/>
        <end position="1728"/>
    </location>
</feature>
<dbReference type="InterPro" id="IPR013103">
    <property type="entry name" value="RVT_2"/>
</dbReference>
<dbReference type="SUPFAM" id="SSF51206">
    <property type="entry name" value="cAMP-binding domain-like"/>
    <property type="match status" value="1"/>
</dbReference>
<dbReference type="Pfam" id="PF07727">
    <property type="entry name" value="RVT_2"/>
    <property type="match status" value="1"/>
</dbReference>
<feature type="coiled-coil region" evidence="2">
    <location>
        <begin position="1538"/>
        <end position="1621"/>
    </location>
</feature>
<feature type="region of interest" description="Disordered" evidence="3">
    <location>
        <begin position="279"/>
        <end position="335"/>
    </location>
</feature>
<feature type="compositionally biased region" description="Low complexity" evidence="3">
    <location>
        <begin position="1181"/>
        <end position="1208"/>
    </location>
</feature>
<feature type="compositionally biased region" description="Basic residues" evidence="3">
    <location>
        <begin position="303"/>
        <end position="316"/>
    </location>
</feature>